<evidence type="ECO:0000313" key="2">
    <source>
        <dbReference type="Proteomes" id="UP000199361"/>
    </source>
</evidence>
<organism evidence="1 2">
    <name type="scientific">Nonomuraea wenchangensis</name>
    <dbReference type="NCBI Taxonomy" id="568860"/>
    <lineage>
        <taxon>Bacteria</taxon>
        <taxon>Bacillati</taxon>
        <taxon>Actinomycetota</taxon>
        <taxon>Actinomycetes</taxon>
        <taxon>Streptosporangiales</taxon>
        <taxon>Streptosporangiaceae</taxon>
        <taxon>Nonomuraea</taxon>
    </lineage>
</organism>
<name>A0A1I0LAK2_9ACTN</name>
<proteinExistence type="predicted"/>
<protein>
    <submittedName>
        <fullName evidence="1">Uncharacterized protein</fullName>
    </submittedName>
</protein>
<dbReference type="RefSeq" id="WP_143082500.1">
    <property type="nucleotide sequence ID" value="NZ_FOHX01000014.1"/>
</dbReference>
<accession>A0A1I0LAK2</accession>
<dbReference type="AlphaFoldDB" id="A0A1I0LAK2"/>
<sequence length="62" mass="6900">MASDRHNDIRAFMEQAAKGTMPRGKQMVFNPQTGKWEVRSSGERAGDMVPQIDAEDMKAFAA</sequence>
<dbReference type="OrthoDB" id="3483160at2"/>
<dbReference type="Proteomes" id="UP000199361">
    <property type="component" value="Unassembled WGS sequence"/>
</dbReference>
<keyword evidence="2" id="KW-1185">Reference proteome</keyword>
<dbReference type="EMBL" id="FOHX01000014">
    <property type="protein sequence ID" value="SEU37124.1"/>
    <property type="molecule type" value="Genomic_DNA"/>
</dbReference>
<gene>
    <name evidence="1" type="ORF">SAMN05421811_11499</name>
</gene>
<evidence type="ECO:0000313" key="1">
    <source>
        <dbReference type="EMBL" id="SEU37124.1"/>
    </source>
</evidence>
<dbReference type="STRING" id="568860.SAMN05421811_11499"/>
<reference evidence="1 2" key="1">
    <citation type="submission" date="2016-10" db="EMBL/GenBank/DDBJ databases">
        <authorList>
            <person name="de Groot N.N."/>
        </authorList>
    </citation>
    <scope>NUCLEOTIDE SEQUENCE [LARGE SCALE GENOMIC DNA]</scope>
    <source>
        <strain evidence="1 2">CGMCC 4.5598</strain>
    </source>
</reference>